<evidence type="ECO:0000256" key="7">
    <source>
        <dbReference type="SAM" id="MobiDB-lite"/>
    </source>
</evidence>
<dbReference type="EC" id="7.-.-.-" evidence="6"/>
<dbReference type="GO" id="GO:0010181">
    <property type="term" value="F:FMN binding"/>
    <property type="evidence" value="ECO:0007669"/>
    <property type="project" value="InterPro"/>
</dbReference>
<evidence type="ECO:0000256" key="2">
    <source>
        <dbReference type="ARBA" id="ARBA00022553"/>
    </source>
</evidence>
<keyword evidence="10" id="KW-1185">Reference proteome</keyword>
<proteinExistence type="inferred from homology"/>
<comment type="cofactor">
    <cofactor evidence="6">
        <name>FMN</name>
        <dbReference type="ChEBI" id="CHEBI:58210"/>
    </cofactor>
</comment>
<keyword evidence="6" id="KW-0812">Transmembrane</keyword>
<keyword evidence="5 6" id="KW-0249">Electron transport</keyword>
<evidence type="ECO:0000259" key="8">
    <source>
        <dbReference type="SMART" id="SM00900"/>
    </source>
</evidence>
<evidence type="ECO:0000256" key="1">
    <source>
        <dbReference type="ARBA" id="ARBA00022448"/>
    </source>
</evidence>
<feature type="compositionally biased region" description="Low complexity" evidence="7">
    <location>
        <begin position="215"/>
        <end position="235"/>
    </location>
</feature>
<dbReference type="NCBIfam" id="NF002519">
    <property type="entry name" value="PRK01908.1"/>
    <property type="match status" value="1"/>
</dbReference>
<dbReference type="HAMAP" id="MF_00479">
    <property type="entry name" value="RsxG_RnfG"/>
    <property type="match status" value="1"/>
</dbReference>
<evidence type="ECO:0000313" key="10">
    <source>
        <dbReference type="Proteomes" id="UP001296776"/>
    </source>
</evidence>
<evidence type="ECO:0000256" key="3">
    <source>
        <dbReference type="ARBA" id="ARBA00022630"/>
    </source>
</evidence>
<keyword evidence="6" id="KW-0997">Cell inner membrane</keyword>
<feature type="region of interest" description="Disordered" evidence="7">
    <location>
        <begin position="203"/>
        <end position="243"/>
    </location>
</feature>
<organism evidence="9 10">
    <name type="scientific">Halochromatium glycolicum</name>
    <dbReference type="NCBI Taxonomy" id="85075"/>
    <lineage>
        <taxon>Bacteria</taxon>
        <taxon>Pseudomonadati</taxon>
        <taxon>Pseudomonadota</taxon>
        <taxon>Gammaproteobacteria</taxon>
        <taxon>Chromatiales</taxon>
        <taxon>Chromatiaceae</taxon>
        <taxon>Halochromatium</taxon>
    </lineage>
</organism>
<dbReference type="AlphaFoldDB" id="A0AAJ0X7H0"/>
<keyword evidence="1 6" id="KW-0813">Transport</keyword>
<feature type="domain" description="FMN-binding" evidence="8">
    <location>
        <begin position="101"/>
        <end position="194"/>
    </location>
</feature>
<reference evidence="9" key="2">
    <citation type="journal article" date="2020" name="Microorganisms">
        <title>Osmotic Adaptation and Compatible Solute Biosynthesis of Phototrophic Bacteria as Revealed from Genome Analyses.</title>
        <authorList>
            <person name="Imhoff J.F."/>
            <person name="Rahn T."/>
            <person name="Kunzel S."/>
            <person name="Keller A."/>
            <person name="Neulinger S.C."/>
        </authorList>
    </citation>
    <scope>NUCLEOTIDE SEQUENCE</scope>
    <source>
        <strain evidence="9">DSM 11080</strain>
    </source>
</reference>
<sequence length="243" mass="25946">MKKAPILIAALILGSFAVGGVGLVAMTHELTDARIAENQRQAMLTKLKAIVPEGRMSNDPLEDRIEVSDQELLGAPKTEVYRVRDDGEPVALILKPIVPDGYAGPIKLLVSVLPDGTLGGVRVIEHHETPGLGDKIEERKDDWIIEQFSGRSLGEPPIEEWTVKRDGGAFDQFTGATITPRSVVKAVKDTLLFVQRHGDALYERPASGQENETGEPMQAAAAAKQAAAEPAAGGKSTPLAEAS</sequence>
<dbReference type="PANTHER" id="PTHR36118">
    <property type="entry name" value="ION-TRANSLOCATING OXIDOREDUCTASE COMPLEX SUBUNIT G"/>
    <property type="match status" value="1"/>
</dbReference>
<comment type="caution">
    <text evidence="9">The sequence shown here is derived from an EMBL/GenBank/DDBJ whole genome shotgun (WGS) entry which is preliminary data.</text>
</comment>
<dbReference type="NCBIfam" id="TIGR01947">
    <property type="entry name" value="rnfG"/>
    <property type="match status" value="1"/>
</dbReference>
<evidence type="ECO:0000256" key="6">
    <source>
        <dbReference type="HAMAP-Rule" id="MF_00479"/>
    </source>
</evidence>
<accession>A0AAJ0X7H0</accession>
<dbReference type="PANTHER" id="PTHR36118:SF1">
    <property type="entry name" value="ION-TRANSLOCATING OXIDOREDUCTASE COMPLEX SUBUNIT G"/>
    <property type="match status" value="1"/>
</dbReference>
<evidence type="ECO:0000256" key="5">
    <source>
        <dbReference type="ARBA" id="ARBA00022982"/>
    </source>
</evidence>
<comment type="subcellular location">
    <subcellularLocation>
        <location evidence="6">Cell inner membrane</location>
        <topology evidence="6">Single-pass membrane protein</topology>
    </subcellularLocation>
</comment>
<comment type="subunit">
    <text evidence="6">The complex is composed of six subunits: RnfA, RnfB, RnfC, RnfD, RnfE and RnfG.</text>
</comment>
<comment type="function">
    <text evidence="6">Part of a membrane-bound complex that couples electron transfer with translocation of ions across the membrane.</text>
</comment>
<dbReference type="GO" id="GO:0022900">
    <property type="term" value="P:electron transport chain"/>
    <property type="evidence" value="ECO:0007669"/>
    <property type="project" value="UniProtKB-UniRule"/>
</dbReference>
<dbReference type="PIRSF" id="PIRSF006091">
    <property type="entry name" value="E_trnsport_RnfG"/>
    <property type="match status" value="1"/>
</dbReference>
<protein>
    <recommendedName>
        <fullName evidence="6">Ion-translocating oxidoreductase complex subunit G</fullName>
        <ecNumber evidence="6">7.-.-.-</ecNumber>
    </recommendedName>
    <alternativeName>
        <fullName evidence="6">Rnf electron transport complex subunit G</fullName>
    </alternativeName>
</protein>
<keyword evidence="3 6" id="KW-0285">Flavoprotein</keyword>
<gene>
    <name evidence="6" type="primary">rnfG</name>
    <name evidence="9" type="ORF">CKO40_00355</name>
</gene>
<name>A0AAJ0X7H0_9GAMM</name>
<dbReference type="Proteomes" id="UP001296776">
    <property type="component" value="Unassembled WGS sequence"/>
</dbReference>
<evidence type="ECO:0000313" key="9">
    <source>
        <dbReference type="EMBL" id="MBK1703041.1"/>
    </source>
</evidence>
<keyword evidence="6" id="KW-1278">Translocase</keyword>
<keyword evidence="6" id="KW-1003">Cell membrane</keyword>
<reference evidence="9" key="1">
    <citation type="submission" date="2017-08" db="EMBL/GenBank/DDBJ databases">
        <authorList>
            <person name="Imhoff J.F."/>
            <person name="Rahn T."/>
            <person name="Kuenzel S."/>
            <person name="Neulinger S.C."/>
        </authorList>
    </citation>
    <scope>NUCLEOTIDE SEQUENCE</scope>
    <source>
        <strain evidence="9">DSM 11080</strain>
    </source>
</reference>
<dbReference type="EMBL" id="NRSJ01000001">
    <property type="protein sequence ID" value="MBK1703041.1"/>
    <property type="molecule type" value="Genomic_DNA"/>
</dbReference>
<dbReference type="SMART" id="SM00900">
    <property type="entry name" value="FMN_bind"/>
    <property type="match status" value="1"/>
</dbReference>
<feature type="modified residue" description="FMN phosphoryl threonine" evidence="6">
    <location>
        <position position="177"/>
    </location>
</feature>
<keyword evidence="2 6" id="KW-0597">Phosphoprotein</keyword>
<dbReference type="InterPro" id="IPR010209">
    <property type="entry name" value="Ion_transpt_RnfG/RsxG"/>
</dbReference>
<dbReference type="InterPro" id="IPR007329">
    <property type="entry name" value="FMN-bd"/>
</dbReference>
<dbReference type="GO" id="GO:0009055">
    <property type="term" value="F:electron transfer activity"/>
    <property type="evidence" value="ECO:0007669"/>
    <property type="project" value="InterPro"/>
</dbReference>
<keyword evidence="4 6" id="KW-0288">FMN</keyword>
<comment type="similarity">
    <text evidence="6">Belongs to the RnfG family.</text>
</comment>
<dbReference type="GO" id="GO:0005886">
    <property type="term" value="C:plasma membrane"/>
    <property type="evidence" value="ECO:0007669"/>
    <property type="project" value="UniProtKB-SubCell"/>
</dbReference>
<dbReference type="RefSeq" id="WP_200343660.1">
    <property type="nucleotide sequence ID" value="NZ_NRSJ01000001.1"/>
</dbReference>
<keyword evidence="6" id="KW-0472">Membrane</keyword>
<evidence type="ECO:0000256" key="4">
    <source>
        <dbReference type="ARBA" id="ARBA00022643"/>
    </source>
</evidence>
<keyword evidence="6" id="KW-1133">Transmembrane helix</keyword>
<dbReference type="Pfam" id="PF04205">
    <property type="entry name" value="FMN_bind"/>
    <property type="match status" value="1"/>
</dbReference>